<protein>
    <submittedName>
        <fullName evidence="2">LALA0S01e02212g1_1</fullName>
    </submittedName>
</protein>
<gene>
    <name evidence="2" type="ORF">LALA0_S01e02212g</name>
</gene>
<dbReference type="GO" id="GO:0016538">
    <property type="term" value="F:cyclin-dependent protein serine/threonine kinase regulator activity"/>
    <property type="evidence" value="ECO:0007669"/>
    <property type="project" value="TreeGrafter"/>
</dbReference>
<feature type="compositionally biased region" description="Basic and acidic residues" evidence="1">
    <location>
        <begin position="1"/>
        <end position="21"/>
    </location>
</feature>
<dbReference type="GO" id="GO:0005634">
    <property type="term" value="C:nucleus"/>
    <property type="evidence" value="ECO:0007669"/>
    <property type="project" value="TreeGrafter"/>
</dbReference>
<dbReference type="RefSeq" id="XP_022626309.1">
    <property type="nucleotide sequence ID" value="XM_022774187.1"/>
</dbReference>
<dbReference type="Pfam" id="PF08613">
    <property type="entry name" value="Cyclin"/>
    <property type="match status" value="1"/>
</dbReference>
<feature type="compositionally biased region" description="Low complexity" evidence="1">
    <location>
        <begin position="67"/>
        <end position="80"/>
    </location>
</feature>
<evidence type="ECO:0000313" key="2">
    <source>
        <dbReference type="EMBL" id="CEP60064.1"/>
    </source>
</evidence>
<dbReference type="HOGENOM" id="CLU_470151_0_0_1"/>
<name>A0A0C7MS68_9SACH</name>
<dbReference type="STRING" id="1245769.A0A0C7MS68"/>
<evidence type="ECO:0000313" key="3">
    <source>
        <dbReference type="Proteomes" id="UP000054304"/>
    </source>
</evidence>
<accession>A0A0C7MS68</accession>
<feature type="compositionally biased region" description="Basic and acidic residues" evidence="1">
    <location>
        <begin position="193"/>
        <end position="205"/>
    </location>
</feature>
<dbReference type="CDD" id="cd20558">
    <property type="entry name" value="CYCLIN_ScPCL7-like"/>
    <property type="match status" value="1"/>
</dbReference>
<dbReference type="Gene3D" id="1.10.472.10">
    <property type="entry name" value="Cyclin-like"/>
    <property type="match status" value="1"/>
</dbReference>
<sequence length="471" mass="53349">MARRPSFLDHISDNDKDERQRSRPMQIPRQAPSVHSEGGTSVTEETFSSSHSSESYVPAEDHPLSKQSSQQPNSQNPSQQFTEHESCFRVASNVSQLSGIAHNSPRSFTQRKRPSFGRRRSSFSRGSFVGHNGSFISTSLKEDLDPTTEELRHGSFGDDSEEELFEPDTTVENTRETSSATAERETTIFNTELEAKDNEKSEAPHGTKFFQNSAPSNDDLLQQYTPFHNVPTSTSKSYSTNKSIRGLIGSRQKEEVEPEPRLSEDPELIEIANFPTDLLLDMLTALLDKIVQSNDLLHRDKSPGERPQESQIGLQTPTYSMGTGMFAELLSFRGKHVPAITLQQYFQRIQKYCPTTNDVFLSLLVYFDRIAKACNNGKEQTFVMDSFNIHRLIISAVTVSTKFFSDFFYSNSRYARVGGISLKELNHLELQFLVLCDFELIISVEELQKYGVLLRDFWQREQGELDPAIVV</sequence>
<reference evidence="2 3" key="1">
    <citation type="submission" date="2014-12" db="EMBL/GenBank/DDBJ databases">
        <authorList>
            <person name="Neuveglise Cecile"/>
        </authorList>
    </citation>
    <scope>NUCLEOTIDE SEQUENCE [LARGE SCALE GENOMIC DNA]</scope>
    <source>
        <strain evidence="2 3">CBS 12615</strain>
    </source>
</reference>
<dbReference type="Proteomes" id="UP000054304">
    <property type="component" value="Unassembled WGS sequence"/>
</dbReference>
<keyword evidence="3" id="KW-1185">Reference proteome</keyword>
<dbReference type="GO" id="GO:0000307">
    <property type="term" value="C:cyclin-dependent protein kinase holoenzyme complex"/>
    <property type="evidence" value="ECO:0007669"/>
    <property type="project" value="UniProtKB-ARBA"/>
</dbReference>
<organism evidence="2 3">
    <name type="scientific">Lachancea lanzarotensis</name>
    <dbReference type="NCBI Taxonomy" id="1245769"/>
    <lineage>
        <taxon>Eukaryota</taxon>
        <taxon>Fungi</taxon>
        <taxon>Dikarya</taxon>
        <taxon>Ascomycota</taxon>
        <taxon>Saccharomycotina</taxon>
        <taxon>Saccharomycetes</taxon>
        <taxon>Saccharomycetales</taxon>
        <taxon>Saccharomycetaceae</taxon>
        <taxon>Lachancea</taxon>
    </lineage>
</organism>
<proteinExistence type="predicted"/>
<feature type="compositionally biased region" description="Basic residues" evidence="1">
    <location>
        <begin position="109"/>
        <end position="122"/>
    </location>
</feature>
<evidence type="ECO:0000256" key="1">
    <source>
        <dbReference type="SAM" id="MobiDB-lite"/>
    </source>
</evidence>
<dbReference type="EMBL" id="LN736360">
    <property type="protein sequence ID" value="CEP60064.1"/>
    <property type="molecule type" value="Genomic_DNA"/>
</dbReference>
<dbReference type="OrthoDB" id="1060854at2759"/>
<dbReference type="AlphaFoldDB" id="A0A0C7MS68"/>
<feature type="compositionally biased region" description="Basic and acidic residues" evidence="1">
    <location>
        <begin position="140"/>
        <end position="156"/>
    </location>
</feature>
<dbReference type="InterPro" id="IPR013922">
    <property type="entry name" value="Cyclin_PHO80-like"/>
</dbReference>
<dbReference type="PANTHER" id="PTHR15615:SF94">
    <property type="entry name" value="PHO85 CYCLIN-6-RELATED"/>
    <property type="match status" value="1"/>
</dbReference>
<dbReference type="GO" id="GO:0019901">
    <property type="term" value="F:protein kinase binding"/>
    <property type="evidence" value="ECO:0007669"/>
    <property type="project" value="InterPro"/>
</dbReference>
<feature type="compositionally biased region" description="Low complexity" evidence="1">
    <location>
        <begin position="35"/>
        <end position="55"/>
    </location>
</feature>
<dbReference type="PANTHER" id="PTHR15615">
    <property type="match status" value="1"/>
</dbReference>
<dbReference type="GeneID" id="34683435"/>
<feature type="region of interest" description="Disordered" evidence="1">
    <location>
        <begin position="1"/>
        <end position="215"/>
    </location>
</feature>